<feature type="region of interest" description="Disordered" evidence="1">
    <location>
        <begin position="1"/>
        <end position="103"/>
    </location>
</feature>
<accession>A0A7C8ZD87</accession>
<dbReference type="AlphaFoldDB" id="A0A7C8ZD87"/>
<dbReference type="EMBL" id="GISG01117996">
    <property type="protein sequence ID" value="MBA4640219.1"/>
    <property type="molecule type" value="Transcribed_RNA"/>
</dbReference>
<name>A0A7C8ZD87_OPUST</name>
<reference evidence="2" key="1">
    <citation type="journal article" date="2013" name="J. Plant Res.">
        <title>Effect of fungi and light on seed germination of three Opuntia species from semiarid lands of central Mexico.</title>
        <authorList>
            <person name="Delgado-Sanchez P."/>
            <person name="Jimenez-Bremont J.F."/>
            <person name="Guerrero-Gonzalez Mde L."/>
            <person name="Flores J."/>
        </authorList>
    </citation>
    <scope>NUCLEOTIDE SEQUENCE</scope>
    <source>
        <tissue evidence="2">Cladode</tissue>
    </source>
</reference>
<proteinExistence type="predicted"/>
<feature type="compositionally biased region" description="Basic and acidic residues" evidence="1">
    <location>
        <begin position="86"/>
        <end position="103"/>
    </location>
</feature>
<evidence type="ECO:0000313" key="2">
    <source>
        <dbReference type="EMBL" id="MBA4640219.1"/>
    </source>
</evidence>
<sequence length="124" mass="13710">MVIGQGGGEKWRLERQSAVSGAGRRRWLGRQRVSAPSPKQNETEENRGGRAEHGGRQLDTGELSGGSGNFRRLCGRRQRPGAGSRRQREEGEEKEAKRGGSRVGREAGKDWFDLFLLFVTCLAS</sequence>
<evidence type="ECO:0000256" key="1">
    <source>
        <dbReference type="SAM" id="MobiDB-lite"/>
    </source>
</evidence>
<feature type="compositionally biased region" description="Basic and acidic residues" evidence="1">
    <location>
        <begin position="41"/>
        <end position="56"/>
    </location>
</feature>
<protein>
    <submittedName>
        <fullName evidence="2">Uncharacterized protein</fullName>
    </submittedName>
</protein>
<reference evidence="2" key="2">
    <citation type="submission" date="2020-07" db="EMBL/GenBank/DDBJ databases">
        <authorList>
            <person name="Vera ALvarez R."/>
            <person name="Arias-Moreno D.M."/>
            <person name="Jimenez-Jacinto V."/>
            <person name="Jimenez-Bremont J.F."/>
            <person name="Swaminathan K."/>
            <person name="Moose S.P."/>
            <person name="Guerrero-Gonzalez M.L."/>
            <person name="Marino-Ramirez L."/>
            <person name="Landsman D."/>
            <person name="Rodriguez-Kessler M."/>
            <person name="Delgado-Sanchez P."/>
        </authorList>
    </citation>
    <scope>NUCLEOTIDE SEQUENCE</scope>
    <source>
        <tissue evidence="2">Cladode</tissue>
    </source>
</reference>
<organism evidence="2">
    <name type="scientific">Opuntia streptacantha</name>
    <name type="common">Prickly pear cactus</name>
    <name type="synonym">Opuntia cardona</name>
    <dbReference type="NCBI Taxonomy" id="393608"/>
    <lineage>
        <taxon>Eukaryota</taxon>
        <taxon>Viridiplantae</taxon>
        <taxon>Streptophyta</taxon>
        <taxon>Embryophyta</taxon>
        <taxon>Tracheophyta</taxon>
        <taxon>Spermatophyta</taxon>
        <taxon>Magnoliopsida</taxon>
        <taxon>eudicotyledons</taxon>
        <taxon>Gunneridae</taxon>
        <taxon>Pentapetalae</taxon>
        <taxon>Caryophyllales</taxon>
        <taxon>Cactineae</taxon>
        <taxon>Cactaceae</taxon>
        <taxon>Opuntioideae</taxon>
        <taxon>Opuntia</taxon>
    </lineage>
</organism>